<dbReference type="InterPro" id="IPR000340">
    <property type="entry name" value="Dual-sp_phosphatase_cat-dom"/>
</dbReference>
<keyword evidence="5" id="KW-0378">Hydrolase</keyword>
<dbReference type="PANTHER" id="PTHR45848">
    <property type="entry name" value="DUAL SPECIFICITY PROTEIN PHOSPHATASE 12 FAMILY MEMBER"/>
    <property type="match status" value="1"/>
</dbReference>
<evidence type="ECO:0000256" key="3">
    <source>
        <dbReference type="ARBA" id="ARBA00008601"/>
    </source>
</evidence>
<feature type="domain" description="Tyrosine specific protein phosphatases" evidence="13">
    <location>
        <begin position="74"/>
        <end position="135"/>
    </location>
</feature>
<dbReference type="PROSITE" id="PS50056">
    <property type="entry name" value="TYR_PHOSPHATASE_2"/>
    <property type="match status" value="1"/>
</dbReference>
<dbReference type="GO" id="GO:0004725">
    <property type="term" value="F:protein tyrosine phosphatase activity"/>
    <property type="evidence" value="ECO:0007669"/>
    <property type="project" value="UniProtKB-EC"/>
</dbReference>
<reference evidence="14" key="1">
    <citation type="submission" date="2020-08" db="EMBL/GenBank/DDBJ databases">
        <title>Genome sequencing and assembly of the red palm weevil Rhynchophorus ferrugineus.</title>
        <authorList>
            <person name="Dias G.B."/>
            <person name="Bergman C.M."/>
            <person name="Manee M."/>
        </authorList>
    </citation>
    <scope>NUCLEOTIDE SEQUENCE</scope>
    <source>
        <strain evidence="14">AA-2017</strain>
        <tissue evidence="14">Whole larva</tissue>
    </source>
</reference>
<evidence type="ECO:0000256" key="10">
    <source>
        <dbReference type="ARBA" id="ARBA00051722"/>
    </source>
</evidence>
<dbReference type="InterPro" id="IPR029021">
    <property type="entry name" value="Prot-tyrosine_phosphatase-like"/>
</dbReference>
<keyword evidence="15" id="KW-1185">Reference proteome</keyword>
<dbReference type="PIRSF" id="PIRSF000941">
    <property type="entry name" value="DUSP12"/>
    <property type="match status" value="1"/>
</dbReference>
<organism evidence="14 15">
    <name type="scientific">Rhynchophorus ferrugineus</name>
    <name type="common">Red palm weevil</name>
    <name type="synonym">Curculio ferrugineus</name>
    <dbReference type="NCBI Taxonomy" id="354439"/>
    <lineage>
        <taxon>Eukaryota</taxon>
        <taxon>Metazoa</taxon>
        <taxon>Ecdysozoa</taxon>
        <taxon>Arthropoda</taxon>
        <taxon>Hexapoda</taxon>
        <taxon>Insecta</taxon>
        <taxon>Pterygota</taxon>
        <taxon>Neoptera</taxon>
        <taxon>Endopterygota</taxon>
        <taxon>Coleoptera</taxon>
        <taxon>Polyphaga</taxon>
        <taxon>Cucujiformia</taxon>
        <taxon>Curculionidae</taxon>
        <taxon>Dryophthorinae</taxon>
        <taxon>Rhynchophorus</taxon>
    </lineage>
</organism>
<dbReference type="OrthoDB" id="2017893at2759"/>
<evidence type="ECO:0008006" key="16">
    <source>
        <dbReference type="Google" id="ProtNLM"/>
    </source>
</evidence>
<keyword evidence="4" id="KW-0963">Cytoplasm</keyword>
<dbReference type="InterPro" id="IPR000387">
    <property type="entry name" value="Tyr_Pase_dom"/>
</dbReference>
<evidence type="ECO:0000256" key="1">
    <source>
        <dbReference type="ARBA" id="ARBA00004123"/>
    </source>
</evidence>
<comment type="subcellular location">
    <subcellularLocation>
        <location evidence="2">Cytoplasm</location>
    </subcellularLocation>
    <subcellularLocation>
        <location evidence="1">Nucleus</location>
    </subcellularLocation>
</comment>
<evidence type="ECO:0000256" key="6">
    <source>
        <dbReference type="ARBA" id="ARBA00022912"/>
    </source>
</evidence>
<evidence type="ECO:0000256" key="7">
    <source>
        <dbReference type="ARBA" id="ARBA00023242"/>
    </source>
</evidence>
<evidence type="ECO:0000256" key="11">
    <source>
        <dbReference type="PIRSR" id="PIRSR000941-50"/>
    </source>
</evidence>
<dbReference type="InterPro" id="IPR020422">
    <property type="entry name" value="TYR_PHOSPHATASE_DUAL_dom"/>
</dbReference>
<proteinExistence type="inferred from homology"/>
<evidence type="ECO:0000256" key="9">
    <source>
        <dbReference type="ARBA" id="ARBA00048336"/>
    </source>
</evidence>
<dbReference type="Proteomes" id="UP000625711">
    <property type="component" value="Unassembled WGS sequence"/>
</dbReference>
<dbReference type="FunFam" id="3.90.190.10:FF:000056">
    <property type="entry name" value="Dual specificity phosphatase 12"/>
    <property type="match status" value="1"/>
</dbReference>
<comment type="caution">
    <text evidence="14">The sequence shown here is derived from an EMBL/GenBank/DDBJ whole genome shotgun (WGS) entry which is preliminary data.</text>
</comment>
<feature type="domain" description="Tyrosine-protein phosphatase" evidence="12">
    <location>
        <begin position="13"/>
        <end position="157"/>
    </location>
</feature>
<dbReference type="GO" id="GO:0004722">
    <property type="term" value="F:protein serine/threonine phosphatase activity"/>
    <property type="evidence" value="ECO:0007669"/>
    <property type="project" value="UniProtKB-EC"/>
</dbReference>
<gene>
    <name evidence="14" type="ORF">GWI33_005973</name>
</gene>
<dbReference type="GO" id="GO:0005737">
    <property type="term" value="C:cytoplasm"/>
    <property type="evidence" value="ECO:0007669"/>
    <property type="project" value="UniProtKB-SubCell"/>
</dbReference>
<comment type="similarity">
    <text evidence="3">Belongs to the protein-tyrosine phosphatase family. Non-receptor class dual specificity subfamily.</text>
</comment>
<dbReference type="SUPFAM" id="SSF52799">
    <property type="entry name" value="(Phosphotyrosine protein) phosphatases II"/>
    <property type="match status" value="1"/>
</dbReference>
<protein>
    <recommendedName>
        <fullName evidence="16">Protein-tyrosine-phosphatase</fullName>
    </recommendedName>
</protein>
<comment type="catalytic activity">
    <reaction evidence="10">
        <text>O-phospho-L-tyrosyl-[protein] + H2O = L-tyrosyl-[protein] + phosphate</text>
        <dbReference type="Rhea" id="RHEA:10684"/>
        <dbReference type="Rhea" id="RHEA-COMP:10136"/>
        <dbReference type="Rhea" id="RHEA-COMP:20101"/>
        <dbReference type="ChEBI" id="CHEBI:15377"/>
        <dbReference type="ChEBI" id="CHEBI:43474"/>
        <dbReference type="ChEBI" id="CHEBI:46858"/>
        <dbReference type="ChEBI" id="CHEBI:61978"/>
        <dbReference type="EC" id="3.1.3.48"/>
    </reaction>
</comment>
<accession>A0A834MLI8</accession>
<dbReference type="CDD" id="cd14498">
    <property type="entry name" value="DSP"/>
    <property type="match status" value="1"/>
</dbReference>
<evidence type="ECO:0000313" key="15">
    <source>
        <dbReference type="Proteomes" id="UP000625711"/>
    </source>
</evidence>
<dbReference type="GO" id="GO:0005634">
    <property type="term" value="C:nucleus"/>
    <property type="evidence" value="ECO:0007669"/>
    <property type="project" value="UniProtKB-SubCell"/>
</dbReference>
<evidence type="ECO:0000256" key="8">
    <source>
        <dbReference type="ARBA" id="ARBA00047761"/>
    </source>
</evidence>
<dbReference type="PANTHER" id="PTHR45848:SF4">
    <property type="entry name" value="DUAL SPECIFICITY PROTEIN PHOSPHATASE 12"/>
    <property type="match status" value="1"/>
</dbReference>
<dbReference type="SMART" id="SM00195">
    <property type="entry name" value="DSPc"/>
    <property type="match status" value="1"/>
</dbReference>
<evidence type="ECO:0000256" key="5">
    <source>
        <dbReference type="ARBA" id="ARBA00022801"/>
    </source>
</evidence>
<sequence>MAEECECKFSPISINEIEPGLFLSSASAARDFETLNNKNISHILSVDTCPLPRYILEMGCITTMFIKATDMPGEDLLSYFDDTYTFITNALEKGGKVIIHCYYGVSRSATIIIAYVMKKYKISYEEAFDRVKAKRSIISPNQGFISQLKIYQIMKYIINKSDMKYKLYRLTMAAEWMRKLNILPQNFRDLIQTDPGLPQSQPDPNVYRCRKCRRVLACKNNLISHPCTQIYFLEPLAWMNCAQTPQGKLYCPNCKSKVGSFSWVMGCECPCGDRVAPAFYLVPSKVDFCNVVKNIEVSF</sequence>
<comment type="catalytic activity">
    <reaction evidence="9">
        <text>O-phospho-L-threonyl-[protein] + H2O = L-threonyl-[protein] + phosphate</text>
        <dbReference type="Rhea" id="RHEA:47004"/>
        <dbReference type="Rhea" id="RHEA-COMP:11060"/>
        <dbReference type="Rhea" id="RHEA-COMP:11605"/>
        <dbReference type="ChEBI" id="CHEBI:15377"/>
        <dbReference type="ChEBI" id="CHEBI:30013"/>
        <dbReference type="ChEBI" id="CHEBI:43474"/>
        <dbReference type="ChEBI" id="CHEBI:61977"/>
        <dbReference type="EC" id="3.1.3.16"/>
    </reaction>
</comment>
<dbReference type="PROSITE" id="PS00383">
    <property type="entry name" value="TYR_PHOSPHATASE_1"/>
    <property type="match status" value="1"/>
</dbReference>
<dbReference type="InterPro" id="IPR016278">
    <property type="entry name" value="DUSP12"/>
</dbReference>
<feature type="active site" description="Phosphocysteine intermediate" evidence="11">
    <location>
        <position position="101"/>
    </location>
</feature>
<dbReference type="Gene3D" id="3.90.190.10">
    <property type="entry name" value="Protein tyrosine phosphatase superfamily"/>
    <property type="match status" value="1"/>
</dbReference>
<evidence type="ECO:0000256" key="4">
    <source>
        <dbReference type="ARBA" id="ARBA00022490"/>
    </source>
</evidence>
<keyword evidence="6" id="KW-0904">Protein phosphatase</keyword>
<dbReference type="PROSITE" id="PS50054">
    <property type="entry name" value="TYR_PHOSPHATASE_DUAL"/>
    <property type="match status" value="1"/>
</dbReference>
<dbReference type="EMBL" id="JAACXV010000004">
    <property type="protein sequence ID" value="KAF7287621.1"/>
    <property type="molecule type" value="Genomic_DNA"/>
</dbReference>
<keyword evidence="7" id="KW-0539">Nucleus</keyword>
<evidence type="ECO:0000256" key="2">
    <source>
        <dbReference type="ARBA" id="ARBA00004496"/>
    </source>
</evidence>
<dbReference type="AlphaFoldDB" id="A0A834MLI8"/>
<evidence type="ECO:0000313" key="14">
    <source>
        <dbReference type="EMBL" id="KAF7287621.1"/>
    </source>
</evidence>
<evidence type="ECO:0000259" key="13">
    <source>
        <dbReference type="PROSITE" id="PS50056"/>
    </source>
</evidence>
<name>A0A834MLI8_RHYFE</name>
<dbReference type="GO" id="GO:0008138">
    <property type="term" value="F:protein tyrosine/serine/threonine phosphatase activity"/>
    <property type="evidence" value="ECO:0007669"/>
    <property type="project" value="InterPro"/>
</dbReference>
<dbReference type="Pfam" id="PF00782">
    <property type="entry name" value="DSPc"/>
    <property type="match status" value="1"/>
</dbReference>
<comment type="catalytic activity">
    <reaction evidence="8">
        <text>O-phospho-L-seryl-[protein] + H2O = L-seryl-[protein] + phosphate</text>
        <dbReference type="Rhea" id="RHEA:20629"/>
        <dbReference type="Rhea" id="RHEA-COMP:9863"/>
        <dbReference type="Rhea" id="RHEA-COMP:11604"/>
        <dbReference type="ChEBI" id="CHEBI:15377"/>
        <dbReference type="ChEBI" id="CHEBI:29999"/>
        <dbReference type="ChEBI" id="CHEBI:43474"/>
        <dbReference type="ChEBI" id="CHEBI:83421"/>
        <dbReference type="EC" id="3.1.3.16"/>
    </reaction>
</comment>
<dbReference type="InterPro" id="IPR016130">
    <property type="entry name" value="Tyr_Pase_AS"/>
</dbReference>
<evidence type="ECO:0000259" key="12">
    <source>
        <dbReference type="PROSITE" id="PS50054"/>
    </source>
</evidence>